<proteinExistence type="predicted"/>
<gene>
    <name evidence="1" type="ORF">J2S04_000608</name>
</gene>
<sequence>MKVEESILFAHIGEAYGPYRQRTWRLLPWIY</sequence>
<dbReference type="Gene3D" id="1.20.120.1630">
    <property type="match status" value="1"/>
</dbReference>
<dbReference type="Proteomes" id="UP001229209">
    <property type="component" value="Unassembled WGS sequence"/>
</dbReference>
<protein>
    <submittedName>
        <fullName evidence="1">Protein-S-isoprenylcysteine O-methyltransferase Ste14</fullName>
    </submittedName>
</protein>
<dbReference type="EMBL" id="JAURUO010000002">
    <property type="protein sequence ID" value="MDP9727681.1"/>
    <property type="molecule type" value="Genomic_DNA"/>
</dbReference>
<comment type="caution">
    <text evidence="1">The sequence shown here is derived from an EMBL/GenBank/DDBJ whole genome shotgun (WGS) entry which is preliminary data.</text>
</comment>
<organism evidence="1 2">
    <name type="scientific">Alicyclobacillus tolerans</name>
    <dbReference type="NCBI Taxonomy" id="90970"/>
    <lineage>
        <taxon>Bacteria</taxon>
        <taxon>Bacillati</taxon>
        <taxon>Bacillota</taxon>
        <taxon>Bacilli</taxon>
        <taxon>Bacillales</taxon>
        <taxon>Alicyclobacillaceae</taxon>
        <taxon>Alicyclobacillus</taxon>
    </lineage>
</organism>
<accession>A0ABT9LTU2</accession>
<reference evidence="1 2" key="1">
    <citation type="submission" date="2023-07" db="EMBL/GenBank/DDBJ databases">
        <title>Genomic Encyclopedia of Type Strains, Phase IV (KMG-IV): sequencing the most valuable type-strain genomes for metagenomic binning, comparative biology and taxonomic classification.</title>
        <authorList>
            <person name="Goeker M."/>
        </authorList>
    </citation>
    <scope>NUCLEOTIDE SEQUENCE [LARGE SCALE GENOMIC DNA]</scope>
    <source>
        <strain evidence="1 2">DSM 25924</strain>
    </source>
</reference>
<name>A0ABT9LTU2_9BACL</name>
<evidence type="ECO:0000313" key="1">
    <source>
        <dbReference type="EMBL" id="MDP9727681.1"/>
    </source>
</evidence>
<keyword evidence="2" id="KW-1185">Reference proteome</keyword>
<evidence type="ECO:0000313" key="2">
    <source>
        <dbReference type="Proteomes" id="UP001229209"/>
    </source>
</evidence>